<dbReference type="SUPFAM" id="SSF52266">
    <property type="entry name" value="SGNH hydrolase"/>
    <property type="match status" value="1"/>
</dbReference>
<dbReference type="Proteomes" id="UP001437256">
    <property type="component" value="Unassembled WGS sequence"/>
</dbReference>
<protein>
    <recommendedName>
        <fullName evidence="3">SGNH hydrolase-type esterase domain-containing protein</fullName>
    </recommendedName>
</protein>
<organism evidence="1 2">
    <name type="scientific">Marasmius tenuissimus</name>
    <dbReference type="NCBI Taxonomy" id="585030"/>
    <lineage>
        <taxon>Eukaryota</taxon>
        <taxon>Fungi</taxon>
        <taxon>Dikarya</taxon>
        <taxon>Basidiomycota</taxon>
        <taxon>Agaricomycotina</taxon>
        <taxon>Agaricomycetes</taxon>
        <taxon>Agaricomycetidae</taxon>
        <taxon>Agaricales</taxon>
        <taxon>Marasmiineae</taxon>
        <taxon>Marasmiaceae</taxon>
        <taxon>Marasmius</taxon>
    </lineage>
</organism>
<reference evidence="1 2" key="1">
    <citation type="submission" date="2024-05" db="EMBL/GenBank/DDBJ databases">
        <title>A draft genome resource for the thread blight pathogen Marasmius tenuissimus strain MS-2.</title>
        <authorList>
            <person name="Yulfo-Soto G.E."/>
            <person name="Baruah I.K."/>
            <person name="Amoako-Attah I."/>
            <person name="Bukari Y."/>
            <person name="Meinhardt L.W."/>
            <person name="Bailey B.A."/>
            <person name="Cohen S.P."/>
        </authorList>
    </citation>
    <scope>NUCLEOTIDE SEQUENCE [LARGE SCALE GENOMIC DNA]</scope>
    <source>
        <strain evidence="1 2">MS-2</strain>
    </source>
</reference>
<evidence type="ECO:0000313" key="1">
    <source>
        <dbReference type="EMBL" id="KAL0067327.1"/>
    </source>
</evidence>
<dbReference type="InterPro" id="IPR001087">
    <property type="entry name" value="GDSL"/>
</dbReference>
<dbReference type="InterPro" id="IPR036514">
    <property type="entry name" value="SGNH_hydro_sf"/>
</dbReference>
<keyword evidence="2" id="KW-1185">Reference proteome</keyword>
<evidence type="ECO:0000313" key="2">
    <source>
        <dbReference type="Proteomes" id="UP001437256"/>
    </source>
</evidence>
<sequence length="239" mass="26914">MYIILCIFKLIFSLQVNHLKTSLLKDTVAIHNFSVAGATAEDDLEDQLSRYLSLPSKPWTSSPKAISYGMYCPLHRDFNRSSLTTNSRHHTLNLPVFFLGINDCGRTQECLVGEVVEKIKEVADRLYTDADARNFVFVDVPPIDRSPQGAELGRSEIIEARVQTWNEELQTQVSQFVEDTPTAKVSCFSIHDVLSAVLDDPEEYDFTADDTTAESGEIWADDLHLTSSVHRIIAERMMA</sequence>
<evidence type="ECO:0008006" key="3">
    <source>
        <dbReference type="Google" id="ProtNLM"/>
    </source>
</evidence>
<dbReference type="EMBL" id="JBBXMP010000026">
    <property type="protein sequence ID" value="KAL0067327.1"/>
    <property type="molecule type" value="Genomic_DNA"/>
</dbReference>
<name>A0ABR3A1W3_9AGAR</name>
<gene>
    <name evidence="1" type="ORF">AAF712_005554</name>
</gene>
<dbReference type="Gene3D" id="3.40.50.1110">
    <property type="entry name" value="SGNH hydrolase"/>
    <property type="match status" value="1"/>
</dbReference>
<accession>A0ABR3A1W3</accession>
<comment type="caution">
    <text evidence="1">The sequence shown here is derived from an EMBL/GenBank/DDBJ whole genome shotgun (WGS) entry which is preliminary data.</text>
</comment>
<proteinExistence type="predicted"/>
<dbReference type="Pfam" id="PF00657">
    <property type="entry name" value="Lipase_GDSL"/>
    <property type="match status" value="1"/>
</dbReference>